<evidence type="ECO:0000313" key="2">
    <source>
        <dbReference type="Proteomes" id="UP000016935"/>
    </source>
</evidence>
<dbReference type="GeneID" id="19402755"/>
<protein>
    <submittedName>
        <fullName evidence="1">Uncharacterized protein</fullName>
    </submittedName>
</protein>
<dbReference type="OrthoDB" id="10438823at2759"/>
<dbReference type="EMBL" id="KB908877">
    <property type="protein sequence ID" value="EOA80709.1"/>
    <property type="molecule type" value="Genomic_DNA"/>
</dbReference>
<proteinExistence type="predicted"/>
<dbReference type="Proteomes" id="UP000016935">
    <property type="component" value="Unassembled WGS sequence"/>
</dbReference>
<dbReference type="SUPFAM" id="SSF143456">
    <property type="entry name" value="VC0467-like"/>
    <property type="match status" value="1"/>
</dbReference>
<reference evidence="1 2" key="1">
    <citation type="journal article" date="2012" name="PLoS Pathog.">
        <title>Diverse lifestyles and strategies of plant pathogenesis encoded in the genomes of eighteen Dothideomycetes fungi.</title>
        <authorList>
            <person name="Ohm R.A."/>
            <person name="Feau N."/>
            <person name="Henrissat B."/>
            <person name="Schoch C.L."/>
            <person name="Horwitz B.A."/>
            <person name="Barry K.W."/>
            <person name="Condon B.J."/>
            <person name="Copeland A.C."/>
            <person name="Dhillon B."/>
            <person name="Glaser F."/>
            <person name="Hesse C.N."/>
            <person name="Kosti I."/>
            <person name="LaButti K."/>
            <person name="Lindquist E.A."/>
            <person name="Lucas S."/>
            <person name="Salamov A.A."/>
            <person name="Bradshaw R.E."/>
            <person name="Ciuffetti L."/>
            <person name="Hamelin R.C."/>
            <person name="Kema G.H.J."/>
            <person name="Lawrence C."/>
            <person name="Scott J.A."/>
            <person name="Spatafora J.W."/>
            <person name="Turgeon B.G."/>
            <person name="de Wit P.J.G.M."/>
            <person name="Zhong S."/>
            <person name="Goodwin S.B."/>
            <person name="Grigoriev I.V."/>
        </authorList>
    </citation>
    <scope>NUCLEOTIDE SEQUENCE [LARGE SCALE GENOMIC DNA]</scope>
    <source>
        <strain evidence="2">28A</strain>
    </source>
</reference>
<organism evidence="1 2">
    <name type="scientific">Exserohilum turcicum (strain 28A)</name>
    <name type="common">Northern leaf blight fungus</name>
    <name type="synonym">Setosphaeria turcica</name>
    <dbReference type="NCBI Taxonomy" id="671987"/>
    <lineage>
        <taxon>Eukaryota</taxon>
        <taxon>Fungi</taxon>
        <taxon>Dikarya</taxon>
        <taxon>Ascomycota</taxon>
        <taxon>Pezizomycotina</taxon>
        <taxon>Dothideomycetes</taxon>
        <taxon>Pleosporomycetidae</taxon>
        <taxon>Pleosporales</taxon>
        <taxon>Pleosporineae</taxon>
        <taxon>Pleosporaceae</taxon>
        <taxon>Exserohilum</taxon>
    </lineage>
</organism>
<dbReference type="RefSeq" id="XP_008031157.1">
    <property type="nucleotide sequence ID" value="XM_008032966.1"/>
</dbReference>
<keyword evidence="2" id="KW-1185">Reference proteome</keyword>
<dbReference type="HOGENOM" id="CLU_2575361_0_0_1"/>
<accession>R0JT58</accession>
<dbReference type="AlphaFoldDB" id="R0JT58"/>
<evidence type="ECO:0000313" key="1">
    <source>
        <dbReference type="EMBL" id="EOA80709.1"/>
    </source>
</evidence>
<gene>
    <name evidence="1" type="ORF">SETTUDRAFT_24225</name>
</gene>
<reference evidence="1 2" key="2">
    <citation type="journal article" date="2013" name="PLoS Genet.">
        <title>Comparative genome structure, secondary metabolite, and effector coding capacity across Cochliobolus pathogens.</title>
        <authorList>
            <person name="Condon B.J."/>
            <person name="Leng Y."/>
            <person name="Wu D."/>
            <person name="Bushley K.E."/>
            <person name="Ohm R.A."/>
            <person name="Otillar R."/>
            <person name="Martin J."/>
            <person name="Schackwitz W."/>
            <person name="Grimwood J."/>
            <person name="MohdZainudin N."/>
            <person name="Xue C."/>
            <person name="Wang R."/>
            <person name="Manning V.A."/>
            <person name="Dhillon B."/>
            <person name="Tu Z.J."/>
            <person name="Steffenson B.J."/>
            <person name="Salamov A."/>
            <person name="Sun H."/>
            <person name="Lowry S."/>
            <person name="LaButti K."/>
            <person name="Han J."/>
            <person name="Copeland A."/>
            <person name="Lindquist E."/>
            <person name="Barry K."/>
            <person name="Schmutz J."/>
            <person name="Baker S.E."/>
            <person name="Ciuffetti L.M."/>
            <person name="Grigoriev I.V."/>
            <person name="Zhong S."/>
            <person name="Turgeon B.G."/>
        </authorList>
    </citation>
    <scope>NUCLEOTIDE SEQUENCE [LARGE SCALE GENOMIC DNA]</scope>
    <source>
        <strain evidence="2">28A</strain>
    </source>
</reference>
<sequence length="81" mass="9266">MNSWYTDSQYTELASHCVEAPFDELPVIHDCDTIKLQWTYNNHSLYLGQDLPNGKTVFGYAEWPRGQLEGTINATKIVDTN</sequence>
<name>R0JT58_EXST2</name>